<evidence type="ECO:0000256" key="7">
    <source>
        <dbReference type="SAM" id="Phobius"/>
    </source>
</evidence>
<proteinExistence type="predicted"/>
<dbReference type="Pfam" id="PF05977">
    <property type="entry name" value="MFS_3"/>
    <property type="match status" value="1"/>
</dbReference>
<evidence type="ECO:0000256" key="2">
    <source>
        <dbReference type="ARBA" id="ARBA00022448"/>
    </source>
</evidence>
<feature type="transmembrane region" description="Helical" evidence="7">
    <location>
        <begin position="296"/>
        <end position="313"/>
    </location>
</feature>
<dbReference type="PANTHER" id="PTHR23513">
    <property type="entry name" value="INTEGRAL MEMBRANE EFFLUX PROTEIN-RELATED"/>
    <property type="match status" value="1"/>
</dbReference>
<keyword evidence="3" id="KW-1003">Cell membrane</keyword>
<dbReference type="InterPro" id="IPR036259">
    <property type="entry name" value="MFS_trans_sf"/>
</dbReference>
<evidence type="ECO:0000256" key="1">
    <source>
        <dbReference type="ARBA" id="ARBA00004651"/>
    </source>
</evidence>
<evidence type="ECO:0000256" key="6">
    <source>
        <dbReference type="ARBA" id="ARBA00023136"/>
    </source>
</evidence>
<feature type="transmembrane region" description="Helical" evidence="7">
    <location>
        <begin position="319"/>
        <end position="342"/>
    </location>
</feature>
<evidence type="ECO:0000313" key="8">
    <source>
        <dbReference type="EMBL" id="MEM5421074.1"/>
    </source>
</evidence>
<name>A0ABU9RN20_9BURK</name>
<feature type="transmembrane region" description="Helical" evidence="7">
    <location>
        <begin position="88"/>
        <end position="110"/>
    </location>
</feature>
<dbReference type="Proteomes" id="UP001489897">
    <property type="component" value="Unassembled WGS sequence"/>
</dbReference>
<evidence type="ECO:0000256" key="3">
    <source>
        <dbReference type="ARBA" id="ARBA00022475"/>
    </source>
</evidence>
<dbReference type="CDD" id="cd06173">
    <property type="entry name" value="MFS_MefA_like"/>
    <property type="match status" value="1"/>
</dbReference>
<dbReference type="PANTHER" id="PTHR23513:SF11">
    <property type="entry name" value="STAPHYLOFERRIN A TRANSPORTER"/>
    <property type="match status" value="1"/>
</dbReference>
<gene>
    <name evidence="8" type="ORF">VSR73_08340</name>
</gene>
<keyword evidence="9" id="KW-1185">Reference proteome</keyword>
<evidence type="ECO:0000256" key="5">
    <source>
        <dbReference type="ARBA" id="ARBA00022989"/>
    </source>
</evidence>
<feature type="transmembrane region" description="Helical" evidence="7">
    <location>
        <begin position="385"/>
        <end position="406"/>
    </location>
</feature>
<comment type="subcellular location">
    <subcellularLocation>
        <location evidence="1">Cell membrane</location>
        <topology evidence="1">Multi-pass membrane protein</topology>
    </subcellularLocation>
</comment>
<feature type="transmembrane region" description="Helical" evidence="7">
    <location>
        <begin position="354"/>
        <end position="373"/>
    </location>
</feature>
<evidence type="ECO:0000313" key="9">
    <source>
        <dbReference type="Proteomes" id="UP001489897"/>
    </source>
</evidence>
<sequence length="414" mass="43606">MNTAARQSAFYDRLFPALAEPALRRYACGQVLSVLGSWTQNITLNLLVYHLSGKASVLALLNFLLYGPQLIVAPVAGSRIRAANARRATLCVLATSLTLTSILLVLWLAGALGVKLILLLALAIGISSAIETPARQLLLVSSLRNPLLTSNAVAMNTMVYNVGRMVGPSIAGFVYPLLGPAAAFAMYACALCVMAMCVRSIHPANLSARSRADGGGLRNAVGYVLSDMFSARYLPTLACMGLFAASYQTLVPLLADHAFHNAARYTGIFFAAAGGGSLTAAILLSSAWGPRATRKLLAFAPWLAVTALFTLAFTNDASLSVPAFCVLGFSLTFSATSTNATIQQRCPDHVRGGLVGMYGMAYNGTMPFGYLLVGTVSEALGVRSTFTAMAIVLASSVVAITALHHFKQRRTGAQ</sequence>
<keyword evidence="2" id="KW-0813">Transport</keyword>
<reference evidence="8 9" key="1">
    <citation type="submission" date="2024-01" db="EMBL/GenBank/DDBJ databases">
        <title>The diversity of rhizobia nodulating Mimosa spp. in eleven states of Brazil covering several biomes is determined by host plant, location, and edaphic factors.</title>
        <authorList>
            <person name="Rouws L."/>
            <person name="Barauna A."/>
            <person name="Beukes C."/>
            <person name="De Faria S.M."/>
            <person name="Gross E."/>
            <person name="Dos Reis Junior F.B."/>
            <person name="Simon M."/>
            <person name="Maluk M."/>
            <person name="Odee D.W."/>
            <person name="Kenicer G."/>
            <person name="Young J.P.W."/>
            <person name="Reis V.M."/>
            <person name="Zilli J."/>
            <person name="James E.K."/>
        </authorList>
    </citation>
    <scope>NUCLEOTIDE SEQUENCE [LARGE SCALE GENOMIC DNA]</scope>
    <source>
        <strain evidence="8 9">JPY167</strain>
    </source>
</reference>
<comment type="caution">
    <text evidence="8">The sequence shown here is derived from an EMBL/GenBank/DDBJ whole genome shotgun (WGS) entry which is preliminary data.</text>
</comment>
<dbReference type="InterPro" id="IPR010290">
    <property type="entry name" value="TM_effector"/>
</dbReference>
<dbReference type="SUPFAM" id="SSF103473">
    <property type="entry name" value="MFS general substrate transporter"/>
    <property type="match status" value="1"/>
</dbReference>
<accession>A0ABU9RN20</accession>
<keyword evidence="5 7" id="KW-1133">Transmembrane helix</keyword>
<evidence type="ECO:0000256" key="4">
    <source>
        <dbReference type="ARBA" id="ARBA00022692"/>
    </source>
</evidence>
<feature type="transmembrane region" description="Helical" evidence="7">
    <location>
        <begin position="233"/>
        <end position="250"/>
    </location>
</feature>
<dbReference type="Gene3D" id="1.20.1250.20">
    <property type="entry name" value="MFS general substrate transporter like domains"/>
    <property type="match status" value="1"/>
</dbReference>
<organism evidence="8 9">
    <name type="scientific">Paraburkholderia ferrariae</name>
    <dbReference type="NCBI Taxonomy" id="386056"/>
    <lineage>
        <taxon>Bacteria</taxon>
        <taxon>Pseudomonadati</taxon>
        <taxon>Pseudomonadota</taxon>
        <taxon>Betaproteobacteria</taxon>
        <taxon>Burkholderiales</taxon>
        <taxon>Burkholderiaceae</taxon>
        <taxon>Paraburkholderia</taxon>
    </lineage>
</organism>
<protein>
    <submittedName>
        <fullName evidence="8">MFS transporter</fullName>
    </submittedName>
</protein>
<keyword evidence="4 7" id="KW-0812">Transmembrane</keyword>
<dbReference type="EMBL" id="JAYMRV010000002">
    <property type="protein sequence ID" value="MEM5421074.1"/>
    <property type="molecule type" value="Genomic_DNA"/>
</dbReference>
<keyword evidence="6 7" id="KW-0472">Membrane</keyword>
<feature type="transmembrane region" description="Helical" evidence="7">
    <location>
        <begin position="262"/>
        <end position="284"/>
    </location>
</feature>
<feature type="transmembrane region" description="Helical" evidence="7">
    <location>
        <begin position="55"/>
        <end position="76"/>
    </location>
</feature>
<dbReference type="RefSeq" id="WP_342946419.1">
    <property type="nucleotide sequence ID" value="NZ_JAYMRV010000002.1"/>
</dbReference>